<dbReference type="Pfam" id="PF09588">
    <property type="entry name" value="YqaJ"/>
    <property type="match status" value="1"/>
</dbReference>
<dbReference type="SUPFAM" id="SSF52980">
    <property type="entry name" value="Restriction endonuclease-like"/>
    <property type="match status" value="1"/>
</dbReference>
<name>A0A7X2NEY1_9FIRM</name>
<keyword evidence="1" id="KW-0378">Hydrolase</keyword>
<dbReference type="GO" id="GO:0004519">
    <property type="term" value="F:endonuclease activity"/>
    <property type="evidence" value="ECO:0007669"/>
    <property type="project" value="UniProtKB-KW"/>
</dbReference>
<dbReference type="InterPro" id="IPR019080">
    <property type="entry name" value="YqaJ_viral_recombinase"/>
</dbReference>
<evidence type="ECO:0000313" key="4">
    <source>
        <dbReference type="EMBL" id="MSS18838.1"/>
    </source>
</evidence>
<keyword evidence="2" id="KW-0175">Coiled coil</keyword>
<dbReference type="AlphaFoldDB" id="A0A7X2NEY1"/>
<dbReference type="InterPro" id="IPR017482">
    <property type="entry name" value="Lambda-type_endonuclease"/>
</dbReference>
<evidence type="ECO:0000313" key="5">
    <source>
        <dbReference type="Proteomes" id="UP000461754"/>
    </source>
</evidence>
<accession>A0A7X2NEY1</accession>
<protein>
    <submittedName>
        <fullName evidence="4">Endonuclease</fullName>
    </submittedName>
</protein>
<keyword evidence="4" id="KW-0540">Nuclease</keyword>
<dbReference type="Proteomes" id="UP000461754">
    <property type="component" value="Unassembled WGS sequence"/>
</dbReference>
<gene>
    <name evidence="4" type="ORF">FYJ52_00170</name>
</gene>
<dbReference type="InterPro" id="IPR011604">
    <property type="entry name" value="PDDEXK-like_dom_sf"/>
</dbReference>
<dbReference type="InterPro" id="IPR011335">
    <property type="entry name" value="Restrct_endonuc-II-like"/>
</dbReference>
<keyword evidence="5" id="KW-1185">Reference proteome</keyword>
<dbReference type="NCBIfam" id="TIGR03033">
    <property type="entry name" value="phage_rel_nuc"/>
    <property type="match status" value="1"/>
</dbReference>
<feature type="coiled-coil region" evidence="2">
    <location>
        <begin position="222"/>
        <end position="249"/>
    </location>
</feature>
<proteinExistence type="predicted"/>
<comment type="caution">
    <text evidence="4">The sequence shown here is derived from an EMBL/GenBank/DDBJ whole genome shotgun (WGS) entry which is preliminary data.</text>
</comment>
<dbReference type="GO" id="GO:0016787">
    <property type="term" value="F:hydrolase activity"/>
    <property type="evidence" value="ECO:0007669"/>
    <property type="project" value="UniProtKB-KW"/>
</dbReference>
<dbReference type="PANTHER" id="PTHR46609">
    <property type="entry name" value="EXONUCLEASE, PHAGE-TYPE/RECB, C-TERMINAL DOMAIN-CONTAINING PROTEIN"/>
    <property type="match status" value="1"/>
</dbReference>
<keyword evidence="4" id="KW-0255">Endonuclease</keyword>
<organism evidence="4 5">
    <name type="scientific">Pseudoramibacter porci</name>
    <dbReference type="NCBI Taxonomy" id="2606631"/>
    <lineage>
        <taxon>Bacteria</taxon>
        <taxon>Bacillati</taxon>
        <taxon>Bacillota</taxon>
        <taxon>Clostridia</taxon>
        <taxon>Eubacteriales</taxon>
        <taxon>Eubacteriaceae</taxon>
        <taxon>Pseudoramibacter</taxon>
    </lineage>
</organism>
<reference evidence="4 5" key="1">
    <citation type="submission" date="2019-08" db="EMBL/GenBank/DDBJ databases">
        <title>In-depth cultivation of the pig gut microbiome towards novel bacterial diversity and tailored functional studies.</title>
        <authorList>
            <person name="Wylensek D."/>
            <person name="Hitch T.C.A."/>
            <person name="Clavel T."/>
        </authorList>
    </citation>
    <scope>NUCLEOTIDE SEQUENCE [LARGE SCALE GENOMIC DNA]</scope>
    <source>
        <strain evidence="4 5">RF-744-FAT-4</strain>
    </source>
</reference>
<evidence type="ECO:0000256" key="1">
    <source>
        <dbReference type="ARBA" id="ARBA00022801"/>
    </source>
</evidence>
<dbReference type="PANTHER" id="PTHR46609:SF6">
    <property type="entry name" value="EXONUCLEASE, PHAGE-TYPE_RECB, C-TERMINAL DOMAIN-CONTAINING PROTEIN-RELATED"/>
    <property type="match status" value="1"/>
</dbReference>
<evidence type="ECO:0000256" key="2">
    <source>
        <dbReference type="SAM" id="Coils"/>
    </source>
</evidence>
<sequence length="308" mass="35335">MTREEWLKARLIGIGGSDAGAIAGLNPYRSPVSVWADKTGRTKDSPDNDAMRIGRDLEDYVARRWCEATGKKCHRRNAILVNPDYPWMLANVDRMVTGEDAGLEIKTASPFAADQWKNGEIPPSYEIQCLHYMAVTGAKRWYLGALIWPHIETRVIERDEDEIQTLIKIEQDFWNDYIVPNVMPPADGSKDCGDFIATLYPEGEAQETPTDLSKFKDSFARIREIDALADRLKQEKEAIKQQIQLEMQDNETGICDGWKVSWKNTKPRETLDTGKLKKEHPKLYGMLFDRYRKTGKSSRRFTIKEMEV</sequence>
<evidence type="ECO:0000259" key="3">
    <source>
        <dbReference type="Pfam" id="PF09588"/>
    </source>
</evidence>
<feature type="domain" description="YqaJ viral recombinase" evidence="3">
    <location>
        <begin position="5"/>
        <end position="138"/>
    </location>
</feature>
<dbReference type="InterPro" id="IPR051703">
    <property type="entry name" value="NF-kappa-B_Signaling_Reg"/>
</dbReference>
<dbReference type="Gene3D" id="3.90.320.10">
    <property type="match status" value="1"/>
</dbReference>
<dbReference type="EMBL" id="VUMO01000001">
    <property type="protein sequence ID" value="MSS18838.1"/>
    <property type="molecule type" value="Genomic_DNA"/>
</dbReference>